<comment type="caution">
    <text evidence="3">The sequence shown here is derived from an EMBL/GenBank/DDBJ whole genome shotgun (WGS) entry which is preliminary data.</text>
</comment>
<feature type="region of interest" description="Disordered" evidence="1">
    <location>
        <begin position="1"/>
        <end position="29"/>
    </location>
</feature>
<name>A0ABD2IL69_9BILA</name>
<evidence type="ECO:0000259" key="2">
    <source>
        <dbReference type="Pfam" id="PF05362"/>
    </source>
</evidence>
<gene>
    <name evidence="3" type="ORF">niasHT_035073</name>
</gene>
<keyword evidence="4" id="KW-1185">Reference proteome</keyword>
<feature type="compositionally biased region" description="Basic and acidic residues" evidence="1">
    <location>
        <begin position="13"/>
        <end position="28"/>
    </location>
</feature>
<dbReference type="AlphaFoldDB" id="A0ABD2IL69"/>
<dbReference type="Pfam" id="PF05362">
    <property type="entry name" value="Lon_C"/>
    <property type="match status" value="1"/>
</dbReference>
<feature type="domain" description="Lon proteolytic" evidence="2">
    <location>
        <begin position="31"/>
        <end position="122"/>
    </location>
</feature>
<dbReference type="InterPro" id="IPR008269">
    <property type="entry name" value="Lon_proteolytic"/>
</dbReference>
<sequence>MVKKFSAAKKGAGKRDMESKNRWRKMDGYGKSGPSGALAEAIVFISIARGDEPRAKCAITGQLTTKGFVLKVSSIAEKTQAAMKGKYTTMVMPAGNKSEFESLPEGGRMGITPKFVSTLKEAVLFCFPVPVR</sequence>
<dbReference type="Gene3D" id="3.30.230.10">
    <property type="match status" value="1"/>
</dbReference>
<protein>
    <recommendedName>
        <fullName evidence="2">Lon proteolytic domain-containing protein</fullName>
    </recommendedName>
</protein>
<dbReference type="PRINTS" id="PR00830">
    <property type="entry name" value="ENDOLAPTASE"/>
</dbReference>
<accession>A0ABD2IL69</accession>
<dbReference type="Proteomes" id="UP001620626">
    <property type="component" value="Unassembled WGS sequence"/>
</dbReference>
<evidence type="ECO:0000313" key="4">
    <source>
        <dbReference type="Proteomes" id="UP001620626"/>
    </source>
</evidence>
<organism evidence="3 4">
    <name type="scientific">Heterodera trifolii</name>
    <dbReference type="NCBI Taxonomy" id="157864"/>
    <lineage>
        <taxon>Eukaryota</taxon>
        <taxon>Metazoa</taxon>
        <taxon>Ecdysozoa</taxon>
        <taxon>Nematoda</taxon>
        <taxon>Chromadorea</taxon>
        <taxon>Rhabditida</taxon>
        <taxon>Tylenchina</taxon>
        <taxon>Tylenchomorpha</taxon>
        <taxon>Tylenchoidea</taxon>
        <taxon>Heteroderidae</taxon>
        <taxon>Heteroderinae</taxon>
        <taxon>Heterodera</taxon>
    </lineage>
</organism>
<dbReference type="InterPro" id="IPR027065">
    <property type="entry name" value="Lon_Prtase"/>
</dbReference>
<dbReference type="EMBL" id="JBICBT010001201">
    <property type="protein sequence ID" value="KAL3078590.1"/>
    <property type="molecule type" value="Genomic_DNA"/>
</dbReference>
<dbReference type="InterPro" id="IPR014721">
    <property type="entry name" value="Ribsml_uS5_D2-typ_fold_subgr"/>
</dbReference>
<proteinExistence type="predicted"/>
<dbReference type="SUPFAM" id="SSF54211">
    <property type="entry name" value="Ribosomal protein S5 domain 2-like"/>
    <property type="match status" value="1"/>
</dbReference>
<dbReference type="PANTHER" id="PTHR10046">
    <property type="entry name" value="ATP DEPENDENT LON PROTEASE FAMILY MEMBER"/>
    <property type="match status" value="1"/>
</dbReference>
<evidence type="ECO:0000313" key="3">
    <source>
        <dbReference type="EMBL" id="KAL3078590.1"/>
    </source>
</evidence>
<dbReference type="InterPro" id="IPR020568">
    <property type="entry name" value="Ribosomal_Su5_D2-typ_SF"/>
</dbReference>
<evidence type="ECO:0000256" key="1">
    <source>
        <dbReference type="SAM" id="MobiDB-lite"/>
    </source>
</evidence>
<reference evidence="3 4" key="1">
    <citation type="submission" date="2024-10" db="EMBL/GenBank/DDBJ databases">
        <authorList>
            <person name="Kim D."/>
        </authorList>
    </citation>
    <scope>NUCLEOTIDE SEQUENCE [LARGE SCALE GENOMIC DNA]</scope>
    <source>
        <strain evidence="3">BH-2024</strain>
    </source>
</reference>